<proteinExistence type="predicted"/>
<organism evidence="1 2">
    <name type="scientific">Ficus carica</name>
    <name type="common">Common fig</name>
    <dbReference type="NCBI Taxonomy" id="3494"/>
    <lineage>
        <taxon>Eukaryota</taxon>
        <taxon>Viridiplantae</taxon>
        <taxon>Streptophyta</taxon>
        <taxon>Embryophyta</taxon>
        <taxon>Tracheophyta</taxon>
        <taxon>Spermatophyta</taxon>
        <taxon>Magnoliopsida</taxon>
        <taxon>eudicotyledons</taxon>
        <taxon>Gunneridae</taxon>
        <taxon>Pentapetalae</taxon>
        <taxon>rosids</taxon>
        <taxon>fabids</taxon>
        <taxon>Rosales</taxon>
        <taxon>Moraceae</taxon>
        <taxon>Ficeae</taxon>
        <taxon>Ficus</taxon>
    </lineage>
</organism>
<accession>A0AA88J8W1</accession>
<keyword evidence="2" id="KW-1185">Reference proteome</keyword>
<evidence type="ECO:0000313" key="1">
    <source>
        <dbReference type="EMBL" id="GMN65405.1"/>
    </source>
</evidence>
<dbReference type="Proteomes" id="UP001187192">
    <property type="component" value="Unassembled WGS sequence"/>
</dbReference>
<reference evidence="1" key="1">
    <citation type="submission" date="2023-07" db="EMBL/GenBank/DDBJ databases">
        <title>draft genome sequence of fig (Ficus carica).</title>
        <authorList>
            <person name="Takahashi T."/>
            <person name="Nishimura K."/>
        </authorList>
    </citation>
    <scope>NUCLEOTIDE SEQUENCE</scope>
</reference>
<comment type="caution">
    <text evidence="1">The sequence shown here is derived from an EMBL/GenBank/DDBJ whole genome shotgun (WGS) entry which is preliminary data.</text>
</comment>
<protein>
    <submittedName>
        <fullName evidence="1">Uncharacterized protein</fullName>
    </submittedName>
</protein>
<dbReference type="AlphaFoldDB" id="A0AA88J8W1"/>
<dbReference type="EMBL" id="BTGU01000232">
    <property type="protein sequence ID" value="GMN65405.1"/>
    <property type="molecule type" value="Genomic_DNA"/>
</dbReference>
<gene>
    <name evidence="1" type="ORF">TIFTF001_034481</name>
</gene>
<name>A0AA88J8W1_FICCA</name>
<sequence>MTRRLTSQLSTSIGFVDPSNFDAFMRLNLSYSSSGVRTSSAGGTAKDTTGTSGAIGFFGITGSAFGISSATVHSAGQQDQRLGFEPFYILAAWFYIEKL</sequence>
<evidence type="ECO:0000313" key="2">
    <source>
        <dbReference type="Proteomes" id="UP001187192"/>
    </source>
</evidence>